<dbReference type="Proteomes" id="UP000499080">
    <property type="component" value="Unassembled WGS sequence"/>
</dbReference>
<keyword evidence="3" id="KW-1185">Reference proteome</keyword>
<dbReference type="OrthoDB" id="6437200at2759"/>
<dbReference type="InterPro" id="IPR011333">
    <property type="entry name" value="SKP1/BTB/POZ_sf"/>
</dbReference>
<evidence type="ECO:0000259" key="1">
    <source>
        <dbReference type="PROSITE" id="PS50097"/>
    </source>
</evidence>
<dbReference type="PANTHER" id="PTHR24413">
    <property type="entry name" value="SPECKLE-TYPE POZ PROTEIN"/>
    <property type="match status" value="1"/>
</dbReference>
<dbReference type="SUPFAM" id="SSF54695">
    <property type="entry name" value="POZ domain"/>
    <property type="match status" value="1"/>
</dbReference>
<sequence>MCLKLNDEWTLSCVAKNIAFDIEIRRKINCEEISISGALSFRKNDQKASRQTFTKLIESGSSFTKLIDLHTNLQYSSDCLYLHGVVNIISNSEKCTSDFETRGCKIFYQPKSLVQLSDDFERLLDPQTSCFSDVNLKCGSASIPAHKLILSARSPVFAAMFKNPMKETHKNEVDITDIDASVLQAMTTGNTIRDIDASVLQAMTTGNTIREKLLT</sequence>
<dbReference type="EMBL" id="BGPR01002693">
    <property type="protein sequence ID" value="GBM77496.1"/>
    <property type="molecule type" value="Genomic_DNA"/>
</dbReference>
<accession>A0A4Y2IKL3</accession>
<dbReference type="InterPro" id="IPR000210">
    <property type="entry name" value="BTB/POZ_dom"/>
</dbReference>
<organism evidence="2 3">
    <name type="scientific">Araneus ventricosus</name>
    <name type="common">Orbweaver spider</name>
    <name type="synonym">Epeira ventricosa</name>
    <dbReference type="NCBI Taxonomy" id="182803"/>
    <lineage>
        <taxon>Eukaryota</taxon>
        <taxon>Metazoa</taxon>
        <taxon>Ecdysozoa</taxon>
        <taxon>Arthropoda</taxon>
        <taxon>Chelicerata</taxon>
        <taxon>Arachnida</taxon>
        <taxon>Araneae</taxon>
        <taxon>Araneomorphae</taxon>
        <taxon>Entelegynae</taxon>
        <taxon>Araneoidea</taxon>
        <taxon>Araneidae</taxon>
        <taxon>Araneus</taxon>
    </lineage>
</organism>
<dbReference type="Pfam" id="PF00651">
    <property type="entry name" value="BTB"/>
    <property type="match status" value="1"/>
</dbReference>
<proteinExistence type="predicted"/>
<comment type="caution">
    <text evidence="2">The sequence shown here is derived from an EMBL/GenBank/DDBJ whole genome shotgun (WGS) entry which is preliminary data.</text>
</comment>
<protein>
    <recommendedName>
        <fullName evidence="1">BTB domain-containing protein</fullName>
    </recommendedName>
</protein>
<dbReference type="PROSITE" id="PS50097">
    <property type="entry name" value="BTB"/>
    <property type="match status" value="1"/>
</dbReference>
<gene>
    <name evidence="2" type="ORF">AVEN_226398_1</name>
</gene>
<dbReference type="AlphaFoldDB" id="A0A4Y2IKL3"/>
<reference evidence="2 3" key="1">
    <citation type="journal article" date="2019" name="Sci. Rep.">
        <title>Orb-weaving spider Araneus ventricosus genome elucidates the spidroin gene catalogue.</title>
        <authorList>
            <person name="Kono N."/>
            <person name="Nakamura H."/>
            <person name="Ohtoshi R."/>
            <person name="Moran D.A.P."/>
            <person name="Shinohara A."/>
            <person name="Yoshida Y."/>
            <person name="Fujiwara M."/>
            <person name="Mori M."/>
            <person name="Tomita M."/>
            <person name="Arakawa K."/>
        </authorList>
    </citation>
    <scope>NUCLEOTIDE SEQUENCE [LARGE SCALE GENOMIC DNA]</scope>
</reference>
<name>A0A4Y2IKL3_ARAVE</name>
<evidence type="ECO:0000313" key="3">
    <source>
        <dbReference type="Proteomes" id="UP000499080"/>
    </source>
</evidence>
<evidence type="ECO:0000313" key="2">
    <source>
        <dbReference type="EMBL" id="GBM77496.1"/>
    </source>
</evidence>
<dbReference type="Gene3D" id="3.30.710.10">
    <property type="entry name" value="Potassium Channel Kv1.1, Chain A"/>
    <property type="match status" value="1"/>
</dbReference>
<feature type="domain" description="BTB" evidence="1">
    <location>
        <begin position="132"/>
        <end position="186"/>
    </location>
</feature>